<dbReference type="AlphaFoldDB" id="A0A9X6Q394"/>
<dbReference type="PROSITE" id="PS50943">
    <property type="entry name" value="HTH_CROC1"/>
    <property type="match status" value="1"/>
</dbReference>
<dbReference type="CDD" id="cd00093">
    <property type="entry name" value="HTH_XRE"/>
    <property type="match status" value="1"/>
</dbReference>
<sequence>MGLKIDGKLVRVIRFDEGLTQEAFAKALGVGLTTIANVETEYRPVSSSLKVKLIRTFNLTDARLEELKAIEKVVFA</sequence>
<evidence type="ECO:0000259" key="1">
    <source>
        <dbReference type="PROSITE" id="PS50943"/>
    </source>
</evidence>
<dbReference type="Proteomes" id="UP000194551">
    <property type="component" value="Unassembled WGS sequence"/>
</dbReference>
<dbReference type="InterPro" id="IPR001387">
    <property type="entry name" value="Cro/C1-type_HTH"/>
</dbReference>
<evidence type="ECO:0000313" key="2">
    <source>
        <dbReference type="EMBL" id="OUA02941.1"/>
    </source>
</evidence>
<gene>
    <name evidence="2" type="ORF">BK774_14695</name>
</gene>
<accession>A0A9X6Q394</accession>
<dbReference type="SMART" id="SM00530">
    <property type="entry name" value="HTH_XRE"/>
    <property type="match status" value="1"/>
</dbReference>
<dbReference type="GO" id="GO:0003677">
    <property type="term" value="F:DNA binding"/>
    <property type="evidence" value="ECO:0007669"/>
    <property type="project" value="InterPro"/>
</dbReference>
<comment type="caution">
    <text evidence="2">The sequence shown here is derived from an EMBL/GenBank/DDBJ whole genome shotgun (WGS) entry which is preliminary data.</text>
</comment>
<feature type="domain" description="HTH cro/C1-type" evidence="1">
    <location>
        <begin position="10"/>
        <end position="64"/>
    </location>
</feature>
<dbReference type="Pfam" id="PF01381">
    <property type="entry name" value="HTH_3"/>
    <property type="match status" value="1"/>
</dbReference>
<name>A0A9X6Q394_BACTU</name>
<organism evidence="2 3">
    <name type="scientific">Bacillus thuringiensis</name>
    <dbReference type="NCBI Taxonomy" id="1428"/>
    <lineage>
        <taxon>Bacteria</taxon>
        <taxon>Bacillati</taxon>
        <taxon>Bacillota</taxon>
        <taxon>Bacilli</taxon>
        <taxon>Bacillales</taxon>
        <taxon>Bacillaceae</taxon>
        <taxon>Bacillus</taxon>
        <taxon>Bacillus cereus group</taxon>
    </lineage>
</organism>
<reference evidence="2 3" key="1">
    <citation type="submission" date="2016-10" db="EMBL/GenBank/DDBJ databases">
        <title>Comparative genomics of Bacillus thuringiensis reveals a path to pathogens against multiple invertebrate hosts.</title>
        <authorList>
            <person name="Zheng J."/>
            <person name="Gao Q."/>
            <person name="Liu H."/>
            <person name="Peng D."/>
            <person name="Ruan L."/>
            <person name="Sun M."/>
        </authorList>
    </citation>
    <scope>NUCLEOTIDE SEQUENCE [LARGE SCALE GENOMIC DNA]</scope>
    <source>
        <strain evidence="2">HD5</strain>
    </source>
</reference>
<proteinExistence type="predicted"/>
<dbReference type="SUPFAM" id="SSF47413">
    <property type="entry name" value="lambda repressor-like DNA-binding domains"/>
    <property type="match status" value="1"/>
</dbReference>
<dbReference type="Gene3D" id="1.10.260.40">
    <property type="entry name" value="lambda repressor-like DNA-binding domains"/>
    <property type="match status" value="1"/>
</dbReference>
<dbReference type="InterPro" id="IPR010982">
    <property type="entry name" value="Lambda_DNA-bd_dom_sf"/>
</dbReference>
<protein>
    <recommendedName>
        <fullName evidence="1">HTH cro/C1-type domain-containing protein</fullName>
    </recommendedName>
</protein>
<evidence type="ECO:0000313" key="3">
    <source>
        <dbReference type="Proteomes" id="UP000194551"/>
    </source>
</evidence>
<dbReference type="EMBL" id="NFEM01000071">
    <property type="protein sequence ID" value="OUA02941.1"/>
    <property type="molecule type" value="Genomic_DNA"/>
</dbReference>